<evidence type="ECO:0000313" key="4">
    <source>
        <dbReference type="Proteomes" id="UP001360560"/>
    </source>
</evidence>
<dbReference type="Proteomes" id="UP001360560">
    <property type="component" value="Unassembled WGS sequence"/>
</dbReference>
<sequence>MPPNYGEDEMSLYGRYIYPIYLDDDDDDGSGCTGRCLTGVVISSIVFGIIILLWILALINRFCVRIPGWDDSFGRVLCWGRLRRPEKAKGFAPLNEPQFSRQVDPIPVSMPHNDQYREDIQLSEPYRGYNGGPGGAPYPPESENPFEPHNSRPLHTN</sequence>
<keyword evidence="2" id="KW-0472">Membrane</keyword>
<reference evidence="3 4" key="1">
    <citation type="journal article" date="2023" name="Elife">
        <title>Identification of key yeast species and microbe-microbe interactions impacting larval growth of Drosophila in the wild.</title>
        <authorList>
            <person name="Mure A."/>
            <person name="Sugiura Y."/>
            <person name="Maeda R."/>
            <person name="Honda K."/>
            <person name="Sakurai N."/>
            <person name="Takahashi Y."/>
            <person name="Watada M."/>
            <person name="Katoh T."/>
            <person name="Gotoh A."/>
            <person name="Gotoh Y."/>
            <person name="Taniguchi I."/>
            <person name="Nakamura K."/>
            <person name="Hayashi T."/>
            <person name="Katayama T."/>
            <person name="Uemura T."/>
            <person name="Hattori Y."/>
        </authorList>
    </citation>
    <scope>NUCLEOTIDE SEQUENCE [LARGE SCALE GENOMIC DNA]</scope>
    <source>
        <strain evidence="3 4">SC-9</strain>
    </source>
</reference>
<keyword evidence="2" id="KW-1133">Transmembrane helix</keyword>
<keyword evidence="2" id="KW-0812">Transmembrane</keyword>
<dbReference type="EMBL" id="BTFZ01000004">
    <property type="protein sequence ID" value="GMM35201.1"/>
    <property type="molecule type" value="Genomic_DNA"/>
</dbReference>
<dbReference type="GeneID" id="90073180"/>
<proteinExistence type="predicted"/>
<feature type="transmembrane region" description="Helical" evidence="2">
    <location>
        <begin position="37"/>
        <end position="59"/>
    </location>
</feature>
<keyword evidence="4" id="KW-1185">Reference proteome</keyword>
<evidence type="ECO:0000256" key="1">
    <source>
        <dbReference type="SAM" id="MobiDB-lite"/>
    </source>
</evidence>
<gene>
    <name evidence="3" type="ORF">DASC09_025260</name>
</gene>
<dbReference type="AlphaFoldDB" id="A0AAV5QKJ6"/>
<accession>A0AAV5QKJ6</accession>
<protein>
    <submittedName>
        <fullName evidence="3">Uncharacterized protein</fullName>
    </submittedName>
</protein>
<evidence type="ECO:0000256" key="2">
    <source>
        <dbReference type="SAM" id="Phobius"/>
    </source>
</evidence>
<name>A0AAV5QKJ6_9ASCO</name>
<organism evidence="3 4">
    <name type="scientific">Saccharomycopsis crataegensis</name>
    <dbReference type="NCBI Taxonomy" id="43959"/>
    <lineage>
        <taxon>Eukaryota</taxon>
        <taxon>Fungi</taxon>
        <taxon>Dikarya</taxon>
        <taxon>Ascomycota</taxon>
        <taxon>Saccharomycotina</taxon>
        <taxon>Saccharomycetes</taxon>
        <taxon>Saccharomycopsidaceae</taxon>
        <taxon>Saccharomycopsis</taxon>
    </lineage>
</organism>
<dbReference type="RefSeq" id="XP_064852201.1">
    <property type="nucleotide sequence ID" value="XM_064996129.1"/>
</dbReference>
<comment type="caution">
    <text evidence="3">The sequence shown here is derived from an EMBL/GenBank/DDBJ whole genome shotgun (WGS) entry which is preliminary data.</text>
</comment>
<feature type="region of interest" description="Disordered" evidence="1">
    <location>
        <begin position="93"/>
        <end position="157"/>
    </location>
</feature>
<evidence type="ECO:0000313" key="3">
    <source>
        <dbReference type="EMBL" id="GMM35201.1"/>
    </source>
</evidence>